<sequence>MKKIILTLLLFCGLLASSFAAVGCDLNDPDRDILRIGAFYGTAPGPRLTYKTEYLSLTKLGGEKTLRAVEERLGDKFSGLYETIDVPYTLYTLYQGDQIIGYIHGINQKGKYGGLQVFLAYDTAGSIKHFYYQKLTSRQAAELRSPEFAAQFSGLSLQDFLNYAVQTGSGGSSKVQAIKNPSPEDAADFQATLRAVKKNLILMDIFVFNKSQSISKGD</sequence>
<protein>
    <recommendedName>
        <fullName evidence="4">Lipoprotein</fullName>
    </recommendedName>
</protein>
<gene>
    <name evidence="2" type="ORF">NO2_0993</name>
</gene>
<dbReference type="EMBL" id="BGZO01000028">
    <property type="protein sequence ID" value="GBR76451.1"/>
    <property type="molecule type" value="Genomic_DNA"/>
</dbReference>
<accession>A0A388THT2</accession>
<dbReference type="PROSITE" id="PS51257">
    <property type="entry name" value="PROKAR_LIPOPROTEIN"/>
    <property type="match status" value="1"/>
</dbReference>
<feature type="signal peptide" evidence="1">
    <location>
        <begin position="1"/>
        <end position="20"/>
    </location>
</feature>
<reference evidence="2 3" key="1">
    <citation type="journal article" date="2019" name="ISME J.">
        <title>Genome analyses of uncultured TG2/ZB3 bacteria in 'Margulisbacteria' specifically attached to ectosymbiotic spirochetes of protists in the termite gut.</title>
        <authorList>
            <person name="Utami Y.D."/>
            <person name="Kuwahara H."/>
            <person name="Igai K."/>
            <person name="Murakami T."/>
            <person name="Sugaya K."/>
            <person name="Morikawa T."/>
            <person name="Nagura Y."/>
            <person name="Yuki M."/>
            <person name="Deevong P."/>
            <person name="Inoue T."/>
            <person name="Kihara K."/>
            <person name="Lo N."/>
            <person name="Yamada A."/>
            <person name="Ohkuma M."/>
            <person name="Hongoh Y."/>
        </authorList>
    </citation>
    <scope>NUCLEOTIDE SEQUENCE [LARGE SCALE GENOMIC DNA]</scope>
    <source>
        <strain evidence="2">NkOx7-02</strain>
    </source>
</reference>
<dbReference type="Proteomes" id="UP000275925">
    <property type="component" value="Unassembled WGS sequence"/>
</dbReference>
<feature type="chain" id="PRO_5017181743" description="Lipoprotein" evidence="1">
    <location>
        <begin position="21"/>
        <end position="218"/>
    </location>
</feature>
<proteinExistence type="predicted"/>
<evidence type="ECO:0008006" key="4">
    <source>
        <dbReference type="Google" id="ProtNLM"/>
    </source>
</evidence>
<evidence type="ECO:0000313" key="3">
    <source>
        <dbReference type="Proteomes" id="UP000275925"/>
    </source>
</evidence>
<keyword evidence="3" id="KW-1185">Reference proteome</keyword>
<keyword evidence="1" id="KW-0732">Signal</keyword>
<name>A0A388THT2_9BACT</name>
<evidence type="ECO:0000256" key="1">
    <source>
        <dbReference type="SAM" id="SignalP"/>
    </source>
</evidence>
<organism evidence="2 3">
    <name type="scientific">Candidatus Termititenax persephonae</name>
    <dbReference type="NCBI Taxonomy" id="2218525"/>
    <lineage>
        <taxon>Bacteria</taxon>
        <taxon>Bacillati</taxon>
        <taxon>Candidatus Margulisiibacteriota</taxon>
        <taxon>Candidatus Termititenacia</taxon>
        <taxon>Candidatus Termititenacales</taxon>
        <taxon>Candidatus Termititenacaceae</taxon>
        <taxon>Candidatus Termititenax</taxon>
    </lineage>
</organism>
<comment type="caution">
    <text evidence="2">The sequence shown here is derived from an EMBL/GenBank/DDBJ whole genome shotgun (WGS) entry which is preliminary data.</text>
</comment>
<dbReference type="AlphaFoldDB" id="A0A388THT2"/>
<evidence type="ECO:0000313" key="2">
    <source>
        <dbReference type="EMBL" id="GBR76451.1"/>
    </source>
</evidence>